<feature type="signal peptide" evidence="1">
    <location>
        <begin position="1"/>
        <end position="22"/>
    </location>
</feature>
<dbReference type="OrthoDB" id="9904143at2"/>
<keyword evidence="3" id="KW-1185">Reference proteome</keyword>
<accession>A0A5C4JB64</accession>
<organism evidence="2 3">
    <name type="scientific">Actinomadura soli</name>
    <dbReference type="NCBI Taxonomy" id="2508997"/>
    <lineage>
        <taxon>Bacteria</taxon>
        <taxon>Bacillati</taxon>
        <taxon>Actinomycetota</taxon>
        <taxon>Actinomycetes</taxon>
        <taxon>Streptosporangiales</taxon>
        <taxon>Thermomonosporaceae</taxon>
        <taxon>Actinomadura</taxon>
    </lineage>
</organism>
<evidence type="ECO:0000313" key="3">
    <source>
        <dbReference type="Proteomes" id="UP000309174"/>
    </source>
</evidence>
<evidence type="ECO:0008006" key="4">
    <source>
        <dbReference type="Google" id="ProtNLM"/>
    </source>
</evidence>
<proteinExistence type="predicted"/>
<feature type="chain" id="PRO_5039004740" description="Lipoprotein" evidence="1">
    <location>
        <begin position="23"/>
        <end position="166"/>
    </location>
</feature>
<name>A0A5C4JB64_9ACTN</name>
<gene>
    <name evidence="2" type="ORF">ETD83_21640</name>
</gene>
<comment type="caution">
    <text evidence="2">The sequence shown here is derived from an EMBL/GenBank/DDBJ whole genome shotgun (WGS) entry which is preliminary data.</text>
</comment>
<dbReference type="EMBL" id="VCKW01000111">
    <property type="protein sequence ID" value="TMQ96174.1"/>
    <property type="molecule type" value="Genomic_DNA"/>
</dbReference>
<dbReference type="PROSITE" id="PS51257">
    <property type="entry name" value="PROKAR_LIPOPROTEIN"/>
    <property type="match status" value="1"/>
</dbReference>
<dbReference type="Proteomes" id="UP000309174">
    <property type="component" value="Unassembled WGS sequence"/>
</dbReference>
<dbReference type="RefSeq" id="WP_138646964.1">
    <property type="nucleotide sequence ID" value="NZ_VCKW01000111.1"/>
</dbReference>
<sequence>MRLLWLLASGAAAVITGCSTSAGSGGESSPLTTRQATASIHGTYDAIEWRVDIIEKDSVLCTRSVVQGRPQSFDCPPAVDDGLPLNFSVDSAYDRMDLIFGVAASKVVELLATTKDRQRFRPELKNVGGLKFFAYAVRAGTALDLIAKDSRGAEIASGHDKLAESG</sequence>
<evidence type="ECO:0000256" key="1">
    <source>
        <dbReference type="SAM" id="SignalP"/>
    </source>
</evidence>
<dbReference type="AlphaFoldDB" id="A0A5C4JB64"/>
<keyword evidence="1" id="KW-0732">Signal</keyword>
<evidence type="ECO:0000313" key="2">
    <source>
        <dbReference type="EMBL" id="TMQ96174.1"/>
    </source>
</evidence>
<protein>
    <recommendedName>
        <fullName evidence="4">Lipoprotein</fullName>
    </recommendedName>
</protein>
<reference evidence="2 3" key="1">
    <citation type="submission" date="2019-05" db="EMBL/GenBank/DDBJ databases">
        <title>Draft genome sequence of Actinomadura sp. 14C53.</title>
        <authorList>
            <person name="Saricaoglu S."/>
            <person name="Isik K."/>
        </authorList>
    </citation>
    <scope>NUCLEOTIDE SEQUENCE [LARGE SCALE GENOMIC DNA]</scope>
    <source>
        <strain evidence="2 3">14C53</strain>
    </source>
</reference>